<evidence type="ECO:0000313" key="9">
    <source>
        <dbReference type="Proteomes" id="UP000076079"/>
    </source>
</evidence>
<dbReference type="Pfam" id="PF13620">
    <property type="entry name" value="CarboxypepD_reg"/>
    <property type="match status" value="1"/>
</dbReference>
<evidence type="ECO:0000256" key="3">
    <source>
        <dbReference type="ARBA" id="ARBA00022452"/>
    </source>
</evidence>
<keyword evidence="5" id="KW-0472">Membrane</keyword>
<evidence type="ECO:0000313" key="8">
    <source>
        <dbReference type="EMBL" id="AMY12557.1"/>
    </source>
</evidence>
<dbReference type="Gene3D" id="2.60.40.1120">
    <property type="entry name" value="Carboxypeptidase-like, regulatory domain"/>
    <property type="match status" value="1"/>
</dbReference>
<evidence type="ECO:0000256" key="1">
    <source>
        <dbReference type="ARBA" id="ARBA00004571"/>
    </source>
</evidence>
<keyword evidence="3" id="KW-1134">Transmembrane beta strand</keyword>
<dbReference type="PATRIC" id="fig|1813736.3.peg.6135"/>
<proteinExistence type="predicted"/>
<sequence length="1115" mass="122282">MVSAFQRLREMRAARPSRARGAWWHVPVLALACVMAVMAPARQAGAQGVTTGSIGGTVTDAAGAPVAGASVIAIHTPSGTNYEATTRTDGRYFIPNMRVGGPYVVTVTYVGGASAFEPYTNENVTVNLGVTTDVNVTVKNIAVEESVTVVASSDAVFSSTRTGAATTVSRDMIQNLPNVSNRLENFTRLTPQASGSNFVGQDNRMNNITVDGSYFNNSFGLGGAPGDRTNVAPISPQAIEQIQVNVAPYDVRQGNFVGAGINTVTRSGGNTFHGSFYHQFRDDSMVGTQAGNNVVNVGTFEFANTGGWASGPIWKNKAFFFFNVEDESLTQPGTTWRANNGGEPAGSGITRVLKTDLDNLSTLLARDFGYQTGGYQGYDFETPARRYLIKGDYSANTNNKITFRYTHLNSITDVLANNSASLGFGNRQGRPDALNFQNSNYQTQENIRSGIGEWNSTYSNTMANSLIVGYTSQDESRSVRDGVTMFPLVDILEANTTYTSFGLEPFTPNNELRYKTFQMQDSFTKFANKHSFTFGGTAERYESENVFFPGSQSVYSYNSLADFYADAAGYVANPNRTTSPVTLRRFQVRWNNIPGQTKPVQPLEVWYTGAYAQDEWAVRDNLKITAGIRFDVPRFGETGYQNVDADALVFRDENGNPVQYETAKLPDPKYLWSPRVGFNWAVDEKRNTQVRGGTGIFTGKPAYVWISNQIGNTGMLTGFEELNNVTNRPFNPNPDAYKPANVTGAPASAYELALTDPDFTFPQLWRTNFAVDQRLWGGMIGTAEYIYNSDVNGIYYINANLPAAQGAFTGVDARPRWTNNRIHSNVANAVVLKNQNVGDSWNFATTLSKNFTGGFVKSAYSYGESRNTVDPGSIAFGSWNGNANPGDPNNPGMGYGLGSPGHRFFVAGSYTKDWFKFGGTSFSAFWESRTNSNATYTFAGDLNGDGGTSNDLYYVPRDESEMNFQPYAAGAITYTAAQQAAAWDAYISQDEYLSTRRGQYAERGAIFLPFVHRLDFSVTQDFFASIKGHRHTFQIRADFLNFGNMLNEDWGVGQRLISTQPLIVPTAAQGGQADAQGRAQYRLRAINNELMTKSLEPTAGLGDVYRFQIMLRYLF</sequence>
<dbReference type="InterPro" id="IPR036942">
    <property type="entry name" value="Beta-barrel_TonB_sf"/>
</dbReference>
<gene>
    <name evidence="8" type="ORF">LuPra_05834</name>
</gene>
<comment type="subcellular location">
    <subcellularLocation>
        <location evidence="1">Cell outer membrane</location>
        <topology evidence="1">Multi-pass membrane protein</topology>
    </subcellularLocation>
</comment>
<dbReference type="SUPFAM" id="SSF49452">
    <property type="entry name" value="Starch-binding domain-like"/>
    <property type="match status" value="1"/>
</dbReference>
<dbReference type="AlphaFoldDB" id="A0A143PUY0"/>
<dbReference type="PANTHER" id="PTHR30069:SF46">
    <property type="entry name" value="OAR PROTEIN"/>
    <property type="match status" value="1"/>
</dbReference>
<dbReference type="STRING" id="1855912.LuPra_05834"/>
<dbReference type="RefSeq" id="WP_234800602.1">
    <property type="nucleotide sequence ID" value="NZ_CP015136.1"/>
</dbReference>
<dbReference type="GO" id="GO:0015344">
    <property type="term" value="F:siderophore uptake transmembrane transporter activity"/>
    <property type="evidence" value="ECO:0007669"/>
    <property type="project" value="TreeGrafter"/>
</dbReference>
<evidence type="ECO:0000256" key="2">
    <source>
        <dbReference type="ARBA" id="ARBA00022448"/>
    </source>
</evidence>
<keyword evidence="4" id="KW-0812">Transmembrane</keyword>
<feature type="domain" description="TonB-dependent transporter Oar-like beta-barrel" evidence="7">
    <location>
        <begin position="264"/>
        <end position="1046"/>
    </location>
</feature>
<organism evidence="8 9">
    <name type="scientific">Luteitalea pratensis</name>
    <dbReference type="NCBI Taxonomy" id="1855912"/>
    <lineage>
        <taxon>Bacteria</taxon>
        <taxon>Pseudomonadati</taxon>
        <taxon>Acidobacteriota</taxon>
        <taxon>Vicinamibacteria</taxon>
        <taxon>Vicinamibacterales</taxon>
        <taxon>Vicinamibacteraceae</taxon>
        <taxon>Luteitalea</taxon>
    </lineage>
</organism>
<dbReference type="Gene3D" id="2.40.170.20">
    <property type="entry name" value="TonB-dependent receptor, beta-barrel domain"/>
    <property type="match status" value="1"/>
</dbReference>
<keyword evidence="6" id="KW-0998">Cell outer membrane</keyword>
<dbReference type="InterPro" id="IPR039426">
    <property type="entry name" value="TonB-dep_rcpt-like"/>
</dbReference>
<dbReference type="GO" id="GO:0009279">
    <property type="term" value="C:cell outer membrane"/>
    <property type="evidence" value="ECO:0007669"/>
    <property type="project" value="UniProtKB-SubCell"/>
</dbReference>
<dbReference type="PROSITE" id="PS51257">
    <property type="entry name" value="PROKAR_LIPOPROTEIN"/>
    <property type="match status" value="1"/>
</dbReference>
<evidence type="ECO:0000256" key="5">
    <source>
        <dbReference type="ARBA" id="ARBA00023136"/>
    </source>
</evidence>
<dbReference type="InterPro" id="IPR013784">
    <property type="entry name" value="Carb-bd-like_fold"/>
</dbReference>
<dbReference type="GO" id="GO:0030246">
    <property type="term" value="F:carbohydrate binding"/>
    <property type="evidence" value="ECO:0007669"/>
    <property type="project" value="InterPro"/>
</dbReference>
<dbReference type="GO" id="GO:0044718">
    <property type="term" value="P:siderophore transmembrane transport"/>
    <property type="evidence" value="ECO:0007669"/>
    <property type="project" value="TreeGrafter"/>
</dbReference>
<protein>
    <recommendedName>
        <fullName evidence="7">TonB-dependent transporter Oar-like beta-barrel domain-containing protein</fullName>
    </recommendedName>
</protein>
<evidence type="ECO:0000256" key="4">
    <source>
        <dbReference type="ARBA" id="ARBA00022692"/>
    </source>
</evidence>
<dbReference type="EMBL" id="CP015136">
    <property type="protein sequence ID" value="AMY12557.1"/>
    <property type="molecule type" value="Genomic_DNA"/>
</dbReference>
<name>A0A143PUY0_LUTPR</name>
<dbReference type="Proteomes" id="UP000076079">
    <property type="component" value="Chromosome"/>
</dbReference>
<evidence type="ECO:0000256" key="6">
    <source>
        <dbReference type="ARBA" id="ARBA00023237"/>
    </source>
</evidence>
<accession>A0A143PUY0</accession>
<keyword evidence="9" id="KW-1185">Reference proteome</keyword>
<dbReference type="Pfam" id="PF25183">
    <property type="entry name" value="OMP_b-brl_4"/>
    <property type="match status" value="1"/>
</dbReference>
<dbReference type="SUPFAM" id="SSF56935">
    <property type="entry name" value="Porins"/>
    <property type="match status" value="1"/>
</dbReference>
<keyword evidence="2" id="KW-0813">Transport</keyword>
<dbReference type="InterPro" id="IPR057601">
    <property type="entry name" value="Oar-like_b-barrel"/>
</dbReference>
<reference evidence="9" key="2">
    <citation type="submission" date="2016-04" db="EMBL/GenBank/DDBJ databases">
        <title>First Complete Genome Sequence of a Subdivision 6 Acidobacterium.</title>
        <authorList>
            <person name="Huang S."/>
            <person name="Vieira S."/>
            <person name="Bunk B."/>
            <person name="Riedel T."/>
            <person name="Sproeer C."/>
            <person name="Overmann J."/>
        </authorList>
    </citation>
    <scope>NUCLEOTIDE SEQUENCE [LARGE SCALE GENOMIC DNA]</scope>
    <source>
        <strain evidence="9">DSM 100886 HEG_-6_39</strain>
    </source>
</reference>
<dbReference type="KEGG" id="abac:LuPra_05834"/>
<dbReference type="PANTHER" id="PTHR30069">
    <property type="entry name" value="TONB-DEPENDENT OUTER MEMBRANE RECEPTOR"/>
    <property type="match status" value="1"/>
</dbReference>
<evidence type="ECO:0000259" key="7">
    <source>
        <dbReference type="Pfam" id="PF25183"/>
    </source>
</evidence>
<reference evidence="8 9" key="1">
    <citation type="journal article" date="2016" name="Genome Announc.">
        <title>First Complete Genome Sequence of a Subdivision 6 Acidobacterium Strain.</title>
        <authorList>
            <person name="Huang S."/>
            <person name="Vieira S."/>
            <person name="Bunk B."/>
            <person name="Riedel T."/>
            <person name="Sproer C."/>
            <person name="Overmann J."/>
        </authorList>
    </citation>
    <scope>NUCLEOTIDE SEQUENCE [LARGE SCALE GENOMIC DNA]</scope>
    <source>
        <strain evidence="9">DSM 100886 HEG_-6_39</strain>
    </source>
</reference>